<evidence type="ECO:0000256" key="3">
    <source>
        <dbReference type="ARBA" id="ARBA00023125"/>
    </source>
</evidence>
<keyword evidence="3" id="KW-0238">DNA-binding</keyword>
<dbReference type="eggNOG" id="COG0583">
    <property type="taxonomic scope" value="Bacteria"/>
</dbReference>
<evidence type="ECO:0000256" key="2">
    <source>
        <dbReference type="ARBA" id="ARBA00023015"/>
    </source>
</evidence>
<dbReference type="EMBL" id="ADLT01000049">
    <property type="protein sequence ID" value="EHO62629.1"/>
    <property type="molecule type" value="Genomic_DNA"/>
</dbReference>
<sequence>MRENLPTIEQMECFIIYGRVGNFARAAREANITQSAFSAQIKHLECVLGVKLIERSPRGSHLTEEGERFLPRIRKWMEGLREIVDDTRLAVEEPAELNVGILRSLGDIQMNRHVARFRELHPNLQLNVFDMPTYQIHQAMTEGRLDVVSTYFVEKSLPDGASLEDYAIVRFCRDNMVYYGPRMDMGDKPLTREEILERPLVLYPSSYYMNRIYTDYFMDTPRKYRISARLSSPYAIIHYCQENEAGALLPDRLLKTLGHREGIYPLEVPLQAEGYLIYRKDHPAARLIQDYVNQILASFQSSTIKEK</sequence>
<dbReference type="GO" id="GO:0000976">
    <property type="term" value="F:transcription cis-regulatory region binding"/>
    <property type="evidence" value="ECO:0007669"/>
    <property type="project" value="TreeGrafter"/>
</dbReference>
<evidence type="ECO:0000259" key="5">
    <source>
        <dbReference type="PROSITE" id="PS50931"/>
    </source>
</evidence>
<evidence type="ECO:0000256" key="1">
    <source>
        <dbReference type="ARBA" id="ARBA00009437"/>
    </source>
</evidence>
<dbReference type="SUPFAM" id="SSF53850">
    <property type="entry name" value="Periplasmic binding protein-like II"/>
    <property type="match status" value="1"/>
</dbReference>
<dbReference type="Gene3D" id="1.10.10.10">
    <property type="entry name" value="Winged helix-like DNA-binding domain superfamily/Winged helix DNA-binding domain"/>
    <property type="match status" value="1"/>
</dbReference>
<dbReference type="OrthoDB" id="1631201at2"/>
<dbReference type="SUPFAM" id="SSF46785">
    <property type="entry name" value="Winged helix' DNA-binding domain"/>
    <property type="match status" value="1"/>
</dbReference>
<dbReference type="PATRIC" id="fig|742743.3.peg.1528"/>
<keyword evidence="2" id="KW-0805">Transcription regulation</keyword>
<dbReference type="AlphaFoldDB" id="H1D1K6"/>
<feature type="domain" description="HTH lysR-type" evidence="5">
    <location>
        <begin position="6"/>
        <end position="63"/>
    </location>
</feature>
<dbReference type="Gene3D" id="3.40.190.290">
    <property type="match status" value="1"/>
</dbReference>
<organism evidence="6 7">
    <name type="scientific">Dialister succinatiphilus YIT 11850</name>
    <dbReference type="NCBI Taxonomy" id="742743"/>
    <lineage>
        <taxon>Bacteria</taxon>
        <taxon>Bacillati</taxon>
        <taxon>Bacillota</taxon>
        <taxon>Negativicutes</taxon>
        <taxon>Veillonellales</taxon>
        <taxon>Veillonellaceae</taxon>
        <taxon>Dialister</taxon>
    </lineage>
</organism>
<keyword evidence="7" id="KW-1185">Reference proteome</keyword>
<reference evidence="6 7" key="1">
    <citation type="submission" date="2011-11" db="EMBL/GenBank/DDBJ databases">
        <title>The Genome Sequence of Dialister succinatiphilus YIT 11850.</title>
        <authorList>
            <consortium name="The Broad Institute Genome Sequencing Platform"/>
            <person name="Earl A."/>
            <person name="Ward D."/>
            <person name="Feldgarden M."/>
            <person name="Gevers D."/>
            <person name="Morotomi M."/>
            <person name="Young S.K."/>
            <person name="Zeng Q."/>
            <person name="Gargeya S."/>
            <person name="Fitzgerald M."/>
            <person name="Haas B."/>
            <person name="Abouelleil A."/>
            <person name="Alvarado L."/>
            <person name="Arachchi H.M."/>
            <person name="Berlin A."/>
            <person name="Brown A."/>
            <person name="Chapman S.B."/>
            <person name="Dunbar C."/>
            <person name="Gearin G."/>
            <person name="Goldberg J."/>
            <person name="Griggs A."/>
            <person name="Gujja S."/>
            <person name="Heiman D."/>
            <person name="Howarth C."/>
            <person name="Lui A."/>
            <person name="MacDonald P.J.P."/>
            <person name="Montmayeur A."/>
            <person name="Murphy C."/>
            <person name="Neiman D."/>
            <person name="Pearson M."/>
            <person name="Priest M."/>
            <person name="Roberts A."/>
            <person name="Saif S."/>
            <person name="Shea T."/>
            <person name="Sisk P."/>
            <person name="Stolte C."/>
            <person name="Sykes S."/>
            <person name="Wortman J."/>
            <person name="Nusbaum C."/>
            <person name="Birren B."/>
        </authorList>
    </citation>
    <scope>NUCLEOTIDE SEQUENCE [LARGE SCALE GENOMIC DNA]</scope>
    <source>
        <strain evidence="6 7">YIT 11850</strain>
    </source>
</reference>
<keyword evidence="4" id="KW-0804">Transcription</keyword>
<dbReference type="Proteomes" id="UP000003277">
    <property type="component" value="Unassembled WGS sequence"/>
</dbReference>
<dbReference type="PANTHER" id="PTHR30126:SF40">
    <property type="entry name" value="HTH-TYPE TRANSCRIPTIONAL REGULATOR GLTR"/>
    <property type="match status" value="1"/>
</dbReference>
<dbReference type="CDD" id="cd05466">
    <property type="entry name" value="PBP2_LTTR_substrate"/>
    <property type="match status" value="1"/>
</dbReference>
<dbReference type="InterPro" id="IPR036388">
    <property type="entry name" value="WH-like_DNA-bd_sf"/>
</dbReference>
<dbReference type="STRING" id="742743.HMPREF9453_01494"/>
<evidence type="ECO:0000256" key="4">
    <source>
        <dbReference type="ARBA" id="ARBA00023163"/>
    </source>
</evidence>
<dbReference type="InterPro" id="IPR000847">
    <property type="entry name" value="LysR_HTH_N"/>
</dbReference>
<dbReference type="PRINTS" id="PR00039">
    <property type="entry name" value="HTHLYSR"/>
</dbReference>
<gene>
    <name evidence="6" type="ORF">HMPREF9453_01494</name>
</gene>
<dbReference type="Pfam" id="PF00126">
    <property type="entry name" value="HTH_1"/>
    <property type="match status" value="1"/>
</dbReference>
<dbReference type="GO" id="GO:0003700">
    <property type="term" value="F:DNA-binding transcription factor activity"/>
    <property type="evidence" value="ECO:0007669"/>
    <property type="project" value="InterPro"/>
</dbReference>
<accession>H1D1K6</accession>
<dbReference type="InterPro" id="IPR036390">
    <property type="entry name" value="WH_DNA-bd_sf"/>
</dbReference>
<evidence type="ECO:0000313" key="7">
    <source>
        <dbReference type="Proteomes" id="UP000003277"/>
    </source>
</evidence>
<dbReference type="InterPro" id="IPR005119">
    <property type="entry name" value="LysR_subst-bd"/>
</dbReference>
<proteinExistence type="inferred from homology"/>
<dbReference type="RefSeq" id="WP_008859988.1">
    <property type="nucleotide sequence ID" value="NZ_JH591188.1"/>
</dbReference>
<comment type="similarity">
    <text evidence="1">Belongs to the LysR transcriptional regulatory family.</text>
</comment>
<evidence type="ECO:0000313" key="6">
    <source>
        <dbReference type="EMBL" id="EHO62629.1"/>
    </source>
</evidence>
<dbReference type="PROSITE" id="PS50931">
    <property type="entry name" value="HTH_LYSR"/>
    <property type="match status" value="1"/>
</dbReference>
<dbReference type="PANTHER" id="PTHR30126">
    <property type="entry name" value="HTH-TYPE TRANSCRIPTIONAL REGULATOR"/>
    <property type="match status" value="1"/>
</dbReference>
<dbReference type="HOGENOM" id="CLU_039613_12_0_9"/>
<dbReference type="Pfam" id="PF03466">
    <property type="entry name" value="LysR_substrate"/>
    <property type="match status" value="1"/>
</dbReference>
<protein>
    <recommendedName>
        <fullName evidence="5">HTH lysR-type domain-containing protein</fullName>
    </recommendedName>
</protein>
<comment type="caution">
    <text evidence="6">The sequence shown here is derived from an EMBL/GenBank/DDBJ whole genome shotgun (WGS) entry which is preliminary data.</text>
</comment>
<name>H1D1K6_9FIRM</name>